<comment type="subcellular location">
    <subcellularLocation>
        <location evidence="1">Cell outer membrane</location>
        <topology evidence="1">Multi-pass membrane protein</topology>
    </subcellularLocation>
</comment>
<dbReference type="Gene3D" id="2.40.170.20">
    <property type="entry name" value="TonB-dependent receptor, beta-barrel domain"/>
    <property type="match status" value="1"/>
</dbReference>
<evidence type="ECO:0000256" key="6">
    <source>
        <dbReference type="ARBA" id="ARBA00023237"/>
    </source>
</evidence>
<keyword evidence="3" id="KW-1134">Transmembrane beta strand</keyword>
<dbReference type="Pfam" id="PF13620">
    <property type="entry name" value="CarboxypepD_reg"/>
    <property type="match status" value="1"/>
</dbReference>
<feature type="signal peptide" evidence="7">
    <location>
        <begin position="1"/>
        <end position="27"/>
    </location>
</feature>
<dbReference type="SUPFAM" id="SSF49452">
    <property type="entry name" value="Starch-binding domain-like"/>
    <property type="match status" value="1"/>
</dbReference>
<feature type="domain" description="TonB-dependent transporter Oar-like beta-barrel" evidence="8">
    <location>
        <begin position="251"/>
        <end position="320"/>
    </location>
</feature>
<dbReference type="GO" id="GO:0030246">
    <property type="term" value="F:carbohydrate binding"/>
    <property type="evidence" value="ECO:0007669"/>
    <property type="project" value="InterPro"/>
</dbReference>
<dbReference type="RefSeq" id="WP_083346910.1">
    <property type="nucleotide sequence ID" value="NZ_LT629690.1"/>
</dbReference>
<reference evidence="10" key="1">
    <citation type="submission" date="2016-10" db="EMBL/GenBank/DDBJ databases">
        <authorList>
            <person name="Varghese N."/>
            <person name="Submissions S."/>
        </authorList>
    </citation>
    <scope>NUCLEOTIDE SEQUENCE [LARGE SCALE GENOMIC DNA]</scope>
    <source>
        <strain evidence="10">GAS232</strain>
    </source>
</reference>
<keyword evidence="9" id="KW-0675">Receptor</keyword>
<accession>A0A1G7H0T3</accession>
<dbReference type="InterPro" id="IPR036942">
    <property type="entry name" value="Beta-barrel_TonB_sf"/>
</dbReference>
<dbReference type="Pfam" id="PF25183">
    <property type="entry name" value="OMP_b-brl_4"/>
    <property type="match status" value="3"/>
</dbReference>
<organism evidence="9 10">
    <name type="scientific">Terriglobus roseus</name>
    <dbReference type="NCBI Taxonomy" id="392734"/>
    <lineage>
        <taxon>Bacteria</taxon>
        <taxon>Pseudomonadati</taxon>
        <taxon>Acidobacteriota</taxon>
        <taxon>Terriglobia</taxon>
        <taxon>Terriglobales</taxon>
        <taxon>Acidobacteriaceae</taxon>
        <taxon>Terriglobus</taxon>
    </lineage>
</organism>
<evidence type="ECO:0000256" key="5">
    <source>
        <dbReference type="ARBA" id="ARBA00023136"/>
    </source>
</evidence>
<dbReference type="Gene3D" id="2.60.40.1120">
    <property type="entry name" value="Carboxypeptidase-like, regulatory domain"/>
    <property type="match status" value="1"/>
</dbReference>
<dbReference type="Gene3D" id="2.170.130.10">
    <property type="entry name" value="TonB-dependent receptor, plug domain"/>
    <property type="match status" value="1"/>
</dbReference>
<dbReference type="InterPro" id="IPR039426">
    <property type="entry name" value="TonB-dep_rcpt-like"/>
</dbReference>
<dbReference type="GO" id="GO:0044718">
    <property type="term" value="P:siderophore transmembrane transport"/>
    <property type="evidence" value="ECO:0007669"/>
    <property type="project" value="TreeGrafter"/>
</dbReference>
<keyword evidence="10" id="KW-1185">Reference proteome</keyword>
<dbReference type="PANTHER" id="PTHR30069:SF46">
    <property type="entry name" value="OAR PROTEIN"/>
    <property type="match status" value="1"/>
</dbReference>
<dbReference type="InterPro" id="IPR057601">
    <property type="entry name" value="Oar-like_b-barrel"/>
</dbReference>
<evidence type="ECO:0000256" key="2">
    <source>
        <dbReference type="ARBA" id="ARBA00022448"/>
    </source>
</evidence>
<dbReference type="SUPFAM" id="SSF56935">
    <property type="entry name" value="Porins"/>
    <property type="match status" value="1"/>
</dbReference>
<dbReference type="AlphaFoldDB" id="A0A1G7H0T3"/>
<evidence type="ECO:0000313" key="10">
    <source>
        <dbReference type="Proteomes" id="UP000182427"/>
    </source>
</evidence>
<dbReference type="GO" id="GO:0015344">
    <property type="term" value="F:siderophore uptake transmembrane transporter activity"/>
    <property type="evidence" value="ECO:0007669"/>
    <property type="project" value="TreeGrafter"/>
</dbReference>
<feature type="domain" description="TonB-dependent transporter Oar-like beta-barrel" evidence="8">
    <location>
        <begin position="355"/>
        <end position="570"/>
    </location>
</feature>
<gene>
    <name evidence="9" type="ORF">SAMN05444167_0873</name>
</gene>
<dbReference type="EMBL" id="LT629690">
    <property type="protein sequence ID" value="SDE94026.1"/>
    <property type="molecule type" value="Genomic_DNA"/>
</dbReference>
<dbReference type="InterPro" id="IPR013784">
    <property type="entry name" value="Carb-bd-like_fold"/>
</dbReference>
<feature type="domain" description="TonB-dependent transporter Oar-like beta-barrel" evidence="8">
    <location>
        <begin position="574"/>
        <end position="953"/>
    </location>
</feature>
<sequence length="960" mass="104126">MFRPARTFVLAALFPIAAVAISNPALCQESLTSSSLTGRVVDSTGALVPAAQVSAVASSTQLKFNATTDSRGRFRIPYLAPGSYTITAQASGFNPISASTQLTVGGSFDVTLQMSVGTEATTLSVIAESPILEQNRSQISETVSQAEVNQLPYSGRNYLDLALLTPGVSPTNTASVQTFAETSPVIGQGYSINSQRNFSNSFVVDGLSANDDAAGLTGNSYSMDVVHEFQVVTSGGQAEFGRAMGGYFNIVTRSGDNDLHGTLYGFLRNQRLNASNALSQSKLPLTQSQYGASLSGPLKKDRTFFFGNYEGRRLNTNGVVTINPNQAPAVNARLNAIGFAGPRLTVSSGPTTLYPTTVHTDNAFIRLDHRFNDADQFVARYSYYRLNAINARGAGALADVSYGTAVMDTNHTVAISNVAMLSPRTFNETRGQFTWDSLNAPSNTQNSPAVVISGVATFGRFSSSPTARKNLLYEVVDNLVLQRGEHTFKTGADFLFNDDTITFPMAIAGSYTFASLSAFQSGVTTYSSYAQNFGTPLIQQNNPNIGFYAQDEWKATQALTVNIGIRYDLQFLKTIQTDTNNLSPRVGFAWSPFRNRTTVIRGSYGLFYDRIPLRALANALLSANNSIDPSQGRLLQYSYVPTDTGAPAFPNVSTTPNPGSKISYALMNRGISNAYSEQASIGVEQQLFRTGSLGISYQHSRGLHLLSSYNTNINIDGSRPDSTRGNIKPYDGRFDSSYDGLAVSFVERPVAWGNVRISYTWSKAMDNVGEFFFSSPSNNFDFNVDRGRSDDDQRHRVVFDATLNSPTSPSHNTWNHVTHGWKLGGILQYYSRLPFNIVTGGQTKQQTTQRPCAVGYSLTANAGTNPCTEALRGAMIGRNTGTGFDFFNLNTRLSRTFAVTDRWRLETIAEAFNVLNHRNDMIPNATWGTGSYPTTANATFGQATAVGDPRSVQLALRISF</sequence>
<dbReference type="OrthoDB" id="97893at2"/>
<dbReference type="GO" id="GO:0009279">
    <property type="term" value="C:cell outer membrane"/>
    <property type="evidence" value="ECO:0007669"/>
    <property type="project" value="UniProtKB-SubCell"/>
</dbReference>
<evidence type="ECO:0000256" key="1">
    <source>
        <dbReference type="ARBA" id="ARBA00004571"/>
    </source>
</evidence>
<protein>
    <submittedName>
        <fullName evidence="9">Outer membrane receptor proteins, mostly Fe transport</fullName>
    </submittedName>
</protein>
<name>A0A1G7H0T3_9BACT</name>
<dbReference type="Proteomes" id="UP000182427">
    <property type="component" value="Chromosome I"/>
</dbReference>
<evidence type="ECO:0000259" key="8">
    <source>
        <dbReference type="Pfam" id="PF25183"/>
    </source>
</evidence>
<evidence type="ECO:0000313" key="9">
    <source>
        <dbReference type="EMBL" id="SDE94026.1"/>
    </source>
</evidence>
<keyword evidence="5" id="KW-0472">Membrane</keyword>
<keyword evidence="4" id="KW-0812">Transmembrane</keyword>
<evidence type="ECO:0000256" key="3">
    <source>
        <dbReference type="ARBA" id="ARBA00022452"/>
    </source>
</evidence>
<dbReference type="PANTHER" id="PTHR30069">
    <property type="entry name" value="TONB-DEPENDENT OUTER MEMBRANE RECEPTOR"/>
    <property type="match status" value="1"/>
</dbReference>
<dbReference type="InterPro" id="IPR037066">
    <property type="entry name" value="Plug_dom_sf"/>
</dbReference>
<keyword evidence="6" id="KW-0998">Cell outer membrane</keyword>
<keyword evidence="2" id="KW-0813">Transport</keyword>
<feature type="chain" id="PRO_5009241200" evidence="7">
    <location>
        <begin position="28"/>
        <end position="960"/>
    </location>
</feature>
<evidence type="ECO:0000256" key="7">
    <source>
        <dbReference type="SAM" id="SignalP"/>
    </source>
</evidence>
<evidence type="ECO:0000256" key="4">
    <source>
        <dbReference type="ARBA" id="ARBA00022692"/>
    </source>
</evidence>
<keyword evidence="7" id="KW-0732">Signal</keyword>
<proteinExistence type="predicted"/>